<comment type="caution">
    <text evidence="10">The sequence shown here is derived from an EMBL/GenBank/DDBJ whole genome shotgun (WGS) entry which is preliminary data.</text>
</comment>
<dbReference type="HAMAP" id="MF_00607">
    <property type="entry name" value="16SrRNA_methyltr_A"/>
    <property type="match status" value="1"/>
</dbReference>
<dbReference type="SMART" id="SM00650">
    <property type="entry name" value="rADc"/>
    <property type="match status" value="1"/>
</dbReference>
<keyword evidence="5 7" id="KW-0949">S-adenosyl-L-methionine</keyword>
<dbReference type="PROSITE" id="PS51689">
    <property type="entry name" value="SAM_RNA_A_N6_MT"/>
    <property type="match status" value="1"/>
</dbReference>
<gene>
    <name evidence="7 10" type="primary">rsmA</name>
    <name evidence="7" type="synonym">ksgA</name>
    <name evidence="10" type="ORF">ACFODV_04325</name>
</gene>
<dbReference type="InterPro" id="IPR029063">
    <property type="entry name" value="SAM-dependent_MTases_sf"/>
</dbReference>
<dbReference type="NCBIfam" id="TIGR00755">
    <property type="entry name" value="ksgA"/>
    <property type="match status" value="1"/>
</dbReference>
<evidence type="ECO:0000256" key="7">
    <source>
        <dbReference type="HAMAP-Rule" id="MF_00607"/>
    </source>
</evidence>
<keyword evidence="11" id="KW-1185">Reference proteome</keyword>
<evidence type="ECO:0000256" key="3">
    <source>
        <dbReference type="ARBA" id="ARBA00022603"/>
    </source>
</evidence>
<organism evidence="10 11">
    <name type="scientific">Halomonas tibetensis</name>
    <dbReference type="NCBI Taxonomy" id="2259590"/>
    <lineage>
        <taxon>Bacteria</taxon>
        <taxon>Pseudomonadati</taxon>
        <taxon>Pseudomonadota</taxon>
        <taxon>Gammaproteobacteria</taxon>
        <taxon>Oceanospirillales</taxon>
        <taxon>Halomonadaceae</taxon>
        <taxon>Halomonas</taxon>
    </lineage>
</organism>
<dbReference type="Gene3D" id="1.10.8.100">
    <property type="entry name" value="Ribosomal RNA adenine dimethylase-like, domain 2"/>
    <property type="match status" value="1"/>
</dbReference>
<evidence type="ECO:0000313" key="11">
    <source>
        <dbReference type="Proteomes" id="UP001595386"/>
    </source>
</evidence>
<dbReference type="RefSeq" id="WP_379755162.1">
    <property type="nucleotide sequence ID" value="NZ_JBHRSQ010000007.1"/>
</dbReference>
<comment type="similarity">
    <text evidence="7">Belongs to the class I-like SAM-binding methyltransferase superfamily. rRNA adenine N(6)-methyltransferase family. RsmA subfamily.</text>
</comment>
<reference evidence="11" key="1">
    <citation type="journal article" date="2019" name="Int. J. Syst. Evol. Microbiol.">
        <title>The Global Catalogue of Microorganisms (GCM) 10K type strain sequencing project: providing services to taxonomists for standard genome sequencing and annotation.</title>
        <authorList>
            <consortium name="The Broad Institute Genomics Platform"/>
            <consortium name="The Broad Institute Genome Sequencing Center for Infectious Disease"/>
            <person name="Wu L."/>
            <person name="Ma J."/>
        </authorList>
    </citation>
    <scope>NUCLEOTIDE SEQUENCE [LARGE SCALE GENOMIC DNA]</scope>
    <source>
        <strain evidence="11">KCTC 52660</strain>
    </source>
</reference>
<feature type="binding site" evidence="7 8">
    <location>
        <position position="19"/>
    </location>
    <ligand>
        <name>S-adenosyl-L-methionine</name>
        <dbReference type="ChEBI" id="CHEBI:59789"/>
    </ligand>
</feature>
<comment type="function">
    <text evidence="7">Specifically dimethylates two adjacent adenosines (A1518 and A1519) in the loop of a conserved hairpin near the 3'-end of 16S rRNA in the 30S particle. May play a critical role in biogenesis of 30S subunits.</text>
</comment>
<dbReference type="PANTHER" id="PTHR11727:SF7">
    <property type="entry name" value="DIMETHYLADENOSINE TRANSFERASE-RELATED"/>
    <property type="match status" value="1"/>
</dbReference>
<feature type="binding site" evidence="7 8">
    <location>
        <position position="44"/>
    </location>
    <ligand>
        <name>S-adenosyl-L-methionine</name>
        <dbReference type="ChEBI" id="CHEBI:59789"/>
    </ligand>
</feature>
<protein>
    <recommendedName>
        <fullName evidence="7">Ribosomal RNA small subunit methyltransferase A</fullName>
        <ecNumber evidence="7">2.1.1.182</ecNumber>
    </recommendedName>
    <alternativeName>
        <fullName evidence="7">16S rRNA (adenine(1518)-N(6)/adenine(1519)-N(6))-dimethyltransferase</fullName>
    </alternativeName>
    <alternativeName>
        <fullName evidence="7">16S rRNA dimethyladenosine transferase</fullName>
    </alternativeName>
    <alternativeName>
        <fullName evidence="7">16S rRNA dimethylase</fullName>
    </alternativeName>
    <alternativeName>
        <fullName evidence="7">S-adenosylmethionine-6-N', N'-adenosyl(rRNA) dimethyltransferase</fullName>
    </alternativeName>
</protein>
<evidence type="ECO:0000259" key="9">
    <source>
        <dbReference type="SMART" id="SM00650"/>
    </source>
</evidence>
<name>A0ABV7B4Q6_9GAMM</name>
<keyword evidence="2 7" id="KW-0698">rRNA processing</keyword>
<keyword evidence="6 7" id="KW-0694">RNA-binding</keyword>
<keyword evidence="1 7" id="KW-0963">Cytoplasm</keyword>
<evidence type="ECO:0000256" key="4">
    <source>
        <dbReference type="ARBA" id="ARBA00022679"/>
    </source>
</evidence>
<feature type="binding site" evidence="7 8">
    <location>
        <position position="112"/>
    </location>
    <ligand>
        <name>S-adenosyl-L-methionine</name>
        <dbReference type="ChEBI" id="CHEBI:59789"/>
    </ligand>
</feature>
<dbReference type="Gene3D" id="3.40.50.150">
    <property type="entry name" value="Vaccinia Virus protein VP39"/>
    <property type="match status" value="1"/>
</dbReference>
<evidence type="ECO:0000256" key="5">
    <source>
        <dbReference type="ARBA" id="ARBA00022691"/>
    </source>
</evidence>
<sequence length="276" mass="30536">MSSRPPAHRARKRFGQNFLRDRGIISRIVRAVGPRPGERLVEIGPGQGALTEPLLEAAGGYLEVIELDRDLIPGLRVQFFNYPDFVIHEGDALKFDFRSLRGEGEPLRVVGNLPYNISTPLIAHLLQAGDAIADMHFMLQKEVVDRLAAAPGGPDWGRLSVMAQYRCQVESLFMVPPEAFVPQPKVDSAIVRLTPHAELPHPASDETLLFTLVREAFGQRRKTLRNNLKGRIAVDDLEALGIDPARRPQTLTVEEFVRIANHLAAIGAKGAEEVPQ</sequence>
<feature type="binding site" evidence="7 8">
    <location>
        <position position="17"/>
    </location>
    <ligand>
        <name>S-adenosyl-L-methionine</name>
        <dbReference type="ChEBI" id="CHEBI:59789"/>
    </ligand>
</feature>
<dbReference type="EC" id="2.1.1.182" evidence="7"/>
<feature type="binding site" evidence="7 8">
    <location>
        <position position="91"/>
    </location>
    <ligand>
        <name>S-adenosyl-L-methionine</name>
        <dbReference type="ChEBI" id="CHEBI:59789"/>
    </ligand>
</feature>
<feature type="binding site" evidence="7 8">
    <location>
        <position position="66"/>
    </location>
    <ligand>
        <name>S-adenosyl-L-methionine</name>
        <dbReference type="ChEBI" id="CHEBI:59789"/>
    </ligand>
</feature>
<dbReference type="Proteomes" id="UP001595386">
    <property type="component" value="Unassembled WGS sequence"/>
</dbReference>
<keyword evidence="3 7" id="KW-0489">Methyltransferase</keyword>
<dbReference type="InterPro" id="IPR020598">
    <property type="entry name" value="rRNA_Ade_methylase_Trfase_N"/>
</dbReference>
<evidence type="ECO:0000256" key="2">
    <source>
        <dbReference type="ARBA" id="ARBA00022552"/>
    </source>
</evidence>
<accession>A0ABV7B4Q6</accession>
<evidence type="ECO:0000256" key="6">
    <source>
        <dbReference type="ARBA" id="ARBA00022884"/>
    </source>
</evidence>
<dbReference type="InterPro" id="IPR001737">
    <property type="entry name" value="KsgA/Erm"/>
</dbReference>
<dbReference type="InterPro" id="IPR011530">
    <property type="entry name" value="rRNA_adenine_dimethylase"/>
</dbReference>
<dbReference type="GO" id="GO:0052908">
    <property type="term" value="F:16S rRNA (adenine(1518)-N(6)/adenine(1519)-N(6))-dimethyltransferase activity"/>
    <property type="evidence" value="ECO:0007669"/>
    <property type="project" value="UniProtKB-EC"/>
</dbReference>
<keyword evidence="4 7" id="KW-0808">Transferase</keyword>
<comment type="subcellular location">
    <subcellularLocation>
        <location evidence="7">Cytoplasm</location>
    </subcellularLocation>
</comment>
<evidence type="ECO:0000256" key="1">
    <source>
        <dbReference type="ARBA" id="ARBA00022490"/>
    </source>
</evidence>
<proteinExistence type="inferred from homology"/>
<feature type="domain" description="Ribosomal RNA adenine methylase transferase N-terminal" evidence="9">
    <location>
        <begin position="24"/>
        <end position="197"/>
    </location>
</feature>
<dbReference type="PANTHER" id="PTHR11727">
    <property type="entry name" value="DIMETHYLADENOSINE TRANSFERASE"/>
    <property type="match status" value="1"/>
</dbReference>
<dbReference type="InterPro" id="IPR020596">
    <property type="entry name" value="rRNA_Ade_Mease_Trfase_CS"/>
</dbReference>
<dbReference type="InterPro" id="IPR023165">
    <property type="entry name" value="rRNA_Ade_diMease-like_C"/>
</dbReference>
<comment type="catalytic activity">
    <reaction evidence="7">
        <text>adenosine(1518)/adenosine(1519) in 16S rRNA + 4 S-adenosyl-L-methionine = N(6)-dimethyladenosine(1518)/N(6)-dimethyladenosine(1519) in 16S rRNA + 4 S-adenosyl-L-homocysteine + 4 H(+)</text>
        <dbReference type="Rhea" id="RHEA:19609"/>
        <dbReference type="Rhea" id="RHEA-COMP:10232"/>
        <dbReference type="Rhea" id="RHEA-COMP:10233"/>
        <dbReference type="ChEBI" id="CHEBI:15378"/>
        <dbReference type="ChEBI" id="CHEBI:57856"/>
        <dbReference type="ChEBI" id="CHEBI:59789"/>
        <dbReference type="ChEBI" id="CHEBI:74411"/>
        <dbReference type="ChEBI" id="CHEBI:74493"/>
        <dbReference type="EC" id="2.1.1.182"/>
    </reaction>
</comment>
<dbReference type="SUPFAM" id="SSF53335">
    <property type="entry name" value="S-adenosyl-L-methionine-dependent methyltransferases"/>
    <property type="match status" value="1"/>
</dbReference>
<dbReference type="Pfam" id="PF00398">
    <property type="entry name" value="RrnaAD"/>
    <property type="match status" value="1"/>
</dbReference>
<evidence type="ECO:0000256" key="8">
    <source>
        <dbReference type="PROSITE-ProRule" id="PRU01026"/>
    </source>
</evidence>
<dbReference type="PROSITE" id="PS01131">
    <property type="entry name" value="RRNA_A_DIMETH"/>
    <property type="match status" value="1"/>
</dbReference>
<evidence type="ECO:0000313" key="10">
    <source>
        <dbReference type="EMBL" id="MFC2991250.1"/>
    </source>
</evidence>
<dbReference type="EMBL" id="JBHRSQ010000007">
    <property type="protein sequence ID" value="MFC2991250.1"/>
    <property type="molecule type" value="Genomic_DNA"/>
</dbReference>